<dbReference type="Proteomes" id="UP000053766">
    <property type="component" value="Unassembled WGS sequence"/>
</dbReference>
<feature type="transmembrane region" description="Helical" evidence="4">
    <location>
        <begin position="124"/>
        <end position="143"/>
    </location>
</feature>
<dbReference type="PANTHER" id="PTHR12483">
    <property type="entry name" value="SOLUTE CARRIER FAMILY 31 COPPER TRANSPORTERS"/>
    <property type="match status" value="1"/>
</dbReference>
<keyword evidence="4" id="KW-0187">Copper transport</keyword>
<sequence>MSHDHHHDHVDQSSGHTVVIGGTANLDHSKGDYSSHFHPMAFHFGNNETILFNFWKSSDIGGITLSCIVVMAMCFLMEFVRFVRIYRSAKNSTSIQDRIRFDVTISSYALFDAFLHFTQLTFSYLLMLIFMSFNVWLCGSVLIGEVGSRFLFSILFPYLESKTTSNSC</sequence>
<gene>
    <name evidence="5" type="ORF">DICVIV_07485</name>
</gene>
<accession>A0A0D8XPI9</accession>
<evidence type="ECO:0000256" key="2">
    <source>
        <dbReference type="ARBA" id="ARBA00022989"/>
    </source>
</evidence>
<evidence type="ECO:0000256" key="1">
    <source>
        <dbReference type="ARBA" id="ARBA00022692"/>
    </source>
</evidence>
<protein>
    <recommendedName>
        <fullName evidence="4">Copper transport protein</fullName>
    </recommendedName>
</protein>
<dbReference type="EMBL" id="KN716352">
    <property type="protein sequence ID" value="KJH46455.1"/>
    <property type="molecule type" value="Genomic_DNA"/>
</dbReference>
<dbReference type="GO" id="GO:0016020">
    <property type="term" value="C:membrane"/>
    <property type="evidence" value="ECO:0007669"/>
    <property type="project" value="UniProtKB-SubCell"/>
</dbReference>
<feature type="transmembrane region" description="Helical" evidence="4">
    <location>
        <begin position="60"/>
        <end position="80"/>
    </location>
</feature>
<keyword evidence="3 4" id="KW-0472">Membrane</keyword>
<keyword evidence="4" id="KW-0186">Copper</keyword>
<reference evidence="5 6" key="1">
    <citation type="submission" date="2013-11" db="EMBL/GenBank/DDBJ databases">
        <title>Draft genome of the bovine lungworm Dictyocaulus viviparus.</title>
        <authorList>
            <person name="Mitreva M."/>
        </authorList>
    </citation>
    <scope>NUCLEOTIDE SEQUENCE [LARGE SCALE GENOMIC DNA]</scope>
    <source>
        <strain evidence="5 6">HannoverDv2000</strain>
    </source>
</reference>
<keyword evidence="4" id="KW-0406">Ion transport</keyword>
<proteinExistence type="inferred from homology"/>
<name>A0A0D8XPI9_DICVI</name>
<reference evidence="6" key="2">
    <citation type="journal article" date="2016" name="Sci. Rep.">
        <title>Dictyocaulus viviparus genome, variome and transcriptome elucidate lungworm biology and support future intervention.</title>
        <authorList>
            <person name="McNulty S.N."/>
            <person name="Strube C."/>
            <person name="Rosa B.A."/>
            <person name="Martin J.C."/>
            <person name="Tyagi R."/>
            <person name="Choi Y.J."/>
            <person name="Wang Q."/>
            <person name="Hallsworth Pepin K."/>
            <person name="Zhang X."/>
            <person name="Ozersky P."/>
            <person name="Wilson R.K."/>
            <person name="Sternberg P.W."/>
            <person name="Gasser R.B."/>
            <person name="Mitreva M."/>
        </authorList>
    </citation>
    <scope>NUCLEOTIDE SEQUENCE [LARGE SCALE GENOMIC DNA]</scope>
    <source>
        <strain evidence="6">HannoverDv2000</strain>
    </source>
</reference>
<dbReference type="Pfam" id="PF04145">
    <property type="entry name" value="Ctr"/>
    <property type="match status" value="2"/>
</dbReference>
<keyword evidence="6" id="KW-1185">Reference proteome</keyword>
<comment type="subcellular location">
    <subcellularLocation>
        <location evidence="4">Membrane</location>
        <topology evidence="4">Multi-pass membrane protein</topology>
    </subcellularLocation>
</comment>
<organism evidence="5 6">
    <name type="scientific">Dictyocaulus viviparus</name>
    <name type="common">Bovine lungworm</name>
    <dbReference type="NCBI Taxonomy" id="29172"/>
    <lineage>
        <taxon>Eukaryota</taxon>
        <taxon>Metazoa</taxon>
        <taxon>Ecdysozoa</taxon>
        <taxon>Nematoda</taxon>
        <taxon>Chromadorea</taxon>
        <taxon>Rhabditida</taxon>
        <taxon>Rhabditina</taxon>
        <taxon>Rhabditomorpha</taxon>
        <taxon>Strongyloidea</taxon>
        <taxon>Metastrongylidae</taxon>
        <taxon>Dictyocaulus</taxon>
    </lineage>
</organism>
<evidence type="ECO:0000313" key="5">
    <source>
        <dbReference type="EMBL" id="KJH46455.1"/>
    </source>
</evidence>
<dbReference type="InterPro" id="IPR007274">
    <property type="entry name" value="Cop_transporter"/>
</dbReference>
<evidence type="ECO:0000313" key="6">
    <source>
        <dbReference type="Proteomes" id="UP000053766"/>
    </source>
</evidence>
<keyword evidence="2 4" id="KW-1133">Transmembrane helix</keyword>
<dbReference type="GO" id="GO:0005375">
    <property type="term" value="F:copper ion transmembrane transporter activity"/>
    <property type="evidence" value="ECO:0007669"/>
    <property type="project" value="UniProtKB-UniRule"/>
</dbReference>
<evidence type="ECO:0000256" key="4">
    <source>
        <dbReference type="RuleBase" id="RU367022"/>
    </source>
</evidence>
<dbReference type="PANTHER" id="PTHR12483:SF30">
    <property type="entry name" value="COPPER TRANSPORT PROTEIN"/>
    <property type="match status" value="1"/>
</dbReference>
<comment type="similarity">
    <text evidence="4">Belongs to the copper transporter (Ctr) (TC 1.A.56) family. SLC31A subfamily.</text>
</comment>
<dbReference type="OrthoDB" id="161814at2759"/>
<evidence type="ECO:0000256" key="3">
    <source>
        <dbReference type="ARBA" id="ARBA00023136"/>
    </source>
</evidence>
<keyword evidence="4" id="KW-0813">Transport</keyword>
<keyword evidence="1 4" id="KW-0812">Transmembrane</keyword>
<dbReference type="AlphaFoldDB" id="A0A0D8XPI9"/>